<reference evidence="1" key="1">
    <citation type="journal article" date="2015" name="Nature">
        <title>Complex archaea that bridge the gap between prokaryotes and eukaryotes.</title>
        <authorList>
            <person name="Spang A."/>
            <person name="Saw J.H."/>
            <person name="Jorgensen S.L."/>
            <person name="Zaremba-Niedzwiedzka K."/>
            <person name="Martijn J."/>
            <person name="Lind A.E."/>
            <person name="van Eijk R."/>
            <person name="Schleper C."/>
            <person name="Guy L."/>
            <person name="Ettema T.J."/>
        </authorList>
    </citation>
    <scope>NUCLEOTIDE SEQUENCE</scope>
</reference>
<organism evidence="1">
    <name type="scientific">marine sediment metagenome</name>
    <dbReference type="NCBI Taxonomy" id="412755"/>
    <lineage>
        <taxon>unclassified sequences</taxon>
        <taxon>metagenomes</taxon>
        <taxon>ecological metagenomes</taxon>
    </lineage>
</organism>
<name>A0A0F9RWC6_9ZZZZ</name>
<gene>
    <name evidence="1" type="ORF">LCGC14_0924810</name>
</gene>
<protein>
    <submittedName>
        <fullName evidence="1">Uncharacterized protein</fullName>
    </submittedName>
</protein>
<sequence length="73" mass="8513">MKKCVPYFALLLFTLFIAILFKRHSEILNYDSIYVLSKDSKENQKEVKRDSSIIAKDKTIAKKEMAFAKHGMK</sequence>
<dbReference type="AlphaFoldDB" id="A0A0F9RWC6"/>
<dbReference type="EMBL" id="LAZR01003143">
    <property type="protein sequence ID" value="KKN21498.1"/>
    <property type="molecule type" value="Genomic_DNA"/>
</dbReference>
<evidence type="ECO:0000313" key="1">
    <source>
        <dbReference type="EMBL" id="KKN21498.1"/>
    </source>
</evidence>
<accession>A0A0F9RWC6</accession>
<comment type="caution">
    <text evidence="1">The sequence shown here is derived from an EMBL/GenBank/DDBJ whole genome shotgun (WGS) entry which is preliminary data.</text>
</comment>
<proteinExistence type="predicted"/>